<dbReference type="SMART" id="SM00028">
    <property type="entry name" value="TPR"/>
    <property type="match status" value="2"/>
</dbReference>
<dbReference type="InterPro" id="IPR011990">
    <property type="entry name" value="TPR-like_helical_dom_sf"/>
</dbReference>
<organism evidence="4 5">
    <name type="scientific">Candidatus Marinarcus aquaticus</name>
    <dbReference type="NCBI Taxonomy" id="2044504"/>
    <lineage>
        <taxon>Bacteria</taxon>
        <taxon>Pseudomonadati</taxon>
        <taxon>Campylobacterota</taxon>
        <taxon>Epsilonproteobacteria</taxon>
        <taxon>Campylobacterales</taxon>
        <taxon>Arcobacteraceae</taxon>
        <taxon>Candidatus Marinarcus</taxon>
    </lineage>
</organism>
<dbReference type="EMBL" id="PDKN01000006">
    <property type="protein sequence ID" value="RXJ56300.1"/>
    <property type="molecule type" value="Genomic_DNA"/>
</dbReference>
<keyword evidence="2 3" id="KW-0802">TPR repeat</keyword>
<comment type="caution">
    <text evidence="4">The sequence shown here is derived from an EMBL/GenBank/DDBJ whole genome shotgun (WGS) entry which is preliminary data.</text>
</comment>
<name>A0A4Q0XNY0_9BACT</name>
<evidence type="ECO:0008006" key="6">
    <source>
        <dbReference type="Google" id="ProtNLM"/>
    </source>
</evidence>
<feature type="repeat" description="TPR" evidence="3">
    <location>
        <begin position="313"/>
        <end position="346"/>
    </location>
</feature>
<protein>
    <recommendedName>
        <fullName evidence="6">Tetratricopeptide repeat protein</fullName>
    </recommendedName>
</protein>
<evidence type="ECO:0000256" key="2">
    <source>
        <dbReference type="ARBA" id="ARBA00022803"/>
    </source>
</evidence>
<keyword evidence="1" id="KW-0677">Repeat</keyword>
<dbReference type="Pfam" id="PF07719">
    <property type="entry name" value="TPR_2"/>
    <property type="match status" value="1"/>
</dbReference>
<dbReference type="InterPro" id="IPR019734">
    <property type="entry name" value="TPR_rpt"/>
</dbReference>
<dbReference type="AlphaFoldDB" id="A0A4Q0XNY0"/>
<accession>A0A4Q0XNY0</accession>
<keyword evidence="5" id="KW-1185">Reference proteome</keyword>
<dbReference type="PROSITE" id="PS50005">
    <property type="entry name" value="TPR"/>
    <property type="match status" value="1"/>
</dbReference>
<sequence length="624" mass="73438">MTTLQVDFNKAVAHLEKEQYEEAIKIFKQTAGILRIPSFLNIGIAYYKLNDYHNAQVYLKQIYNVQESIYTHTYAYMSAAFYLYKINNEQKYLESITQIAKKKKNLSETSKRMLADTFILLKEYEKALKVLDSLQISYDLKKALLNIKLKDYKKAEALLERAYKDELDEKRIDQILWFMIYRDLKDNNLTKLQDHLTILDERKLRFFVNQEMPLKIAFNEYKYLNSEYMKFVTDYSLNRQADMVFYFAPFIFSDNEEIIYDSSKGFIFNSKQNLESLENMVRYNAKFINIIKEDPIVRVQKLKHLIHNRDQKSYVYYNLALSYAQIHDFVNAHKFFTKAYKLNPGNKLYAVMTLISAQRINTVVKDKEYIVNSINSNRGLYNYFGKELYRLFINPKFKVKDHAGTYKKTILYNAIHLLSKLHDKKPISEHEPLFVLNAKDPLVYLMRLVIRKEGENKYAYISRLQDTIPLNINNNFLDGSLIITEFYVDILKGLALFGKASFTIDNYYSPSYLRTKSIGLIHDDNAQAAISVLEYLQKKYELQDRFTLYLIVAAYLQKGDYENASLQLSYIKALLNDTGANFLSGVQLIQELKLSSAKQMFNHPYYDTLIDFDIEGLDRFLEGL</sequence>
<evidence type="ECO:0000313" key="5">
    <source>
        <dbReference type="Proteomes" id="UP000290657"/>
    </source>
</evidence>
<dbReference type="Gene3D" id="1.25.40.10">
    <property type="entry name" value="Tetratricopeptide repeat domain"/>
    <property type="match status" value="2"/>
</dbReference>
<evidence type="ECO:0000313" key="4">
    <source>
        <dbReference type="EMBL" id="RXJ56300.1"/>
    </source>
</evidence>
<proteinExistence type="predicted"/>
<evidence type="ECO:0000256" key="1">
    <source>
        <dbReference type="ARBA" id="ARBA00022737"/>
    </source>
</evidence>
<dbReference type="SUPFAM" id="SSF48452">
    <property type="entry name" value="TPR-like"/>
    <property type="match status" value="2"/>
</dbReference>
<dbReference type="InterPro" id="IPR013105">
    <property type="entry name" value="TPR_2"/>
</dbReference>
<reference evidence="4 5" key="1">
    <citation type="submission" date="2017-10" db="EMBL/GenBank/DDBJ databases">
        <title>Genomics of the genus Arcobacter.</title>
        <authorList>
            <person name="Perez-Cataluna A."/>
            <person name="Figueras M.J."/>
        </authorList>
    </citation>
    <scope>NUCLEOTIDE SEQUENCE [LARGE SCALE GENOMIC DNA]</scope>
    <source>
        <strain evidence="4 5">CECT 8987</strain>
    </source>
</reference>
<evidence type="ECO:0000256" key="3">
    <source>
        <dbReference type="PROSITE-ProRule" id="PRU00339"/>
    </source>
</evidence>
<gene>
    <name evidence="4" type="ORF">CRV04_09435</name>
</gene>
<dbReference type="Pfam" id="PF13181">
    <property type="entry name" value="TPR_8"/>
    <property type="match status" value="1"/>
</dbReference>
<dbReference type="Proteomes" id="UP000290657">
    <property type="component" value="Unassembled WGS sequence"/>
</dbReference>